<proteinExistence type="predicted"/>
<gene>
    <name evidence="1" type="ORF">EZJ58_3178</name>
</gene>
<sequence>MKIKDEWGNTVDIFGMYWVISVDKTGTETMLLGMPKGNGGLATYRISGKLAEKVDFIDPSIPEGFIYYHSGIYHHALIEEHLLDDLREYDETAYHRFLEILKAEGRIDPDFY</sequence>
<name>A0A4R1NC05_9GAMM</name>
<comment type="caution">
    <text evidence="1">The sequence shown here is derived from an EMBL/GenBank/DDBJ whole genome shotgun (WGS) entry which is preliminary data.</text>
</comment>
<dbReference type="RefSeq" id="WP_132923763.1">
    <property type="nucleotide sequence ID" value="NZ_SJOI01000001.1"/>
</dbReference>
<dbReference type="EMBL" id="SJOI01000001">
    <property type="protein sequence ID" value="TCL05024.1"/>
    <property type="molecule type" value="Genomic_DNA"/>
</dbReference>
<reference evidence="1 2" key="1">
    <citation type="submission" date="2019-02" db="EMBL/GenBank/DDBJ databases">
        <title>Investigation of anaerobic lignin degradation for improved lignocellulosic biofuels.</title>
        <authorList>
            <person name="Deangelis K."/>
        </authorList>
    </citation>
    <scope>NUCLEOTIDE SEQUENCE [LARGE SCALE GENOMIC DNA]</scope>
    <source>
        <strain evidence="1 2">159R</strain>
    </source>
</reference>
<evidence type="ECO:0000313" key="2">
    <source>
        <dbReference type="Proteomes" id="UP000294555"/>
    </source>
</evidence>
<protein>
    <submittedName>
        <fullName evidence="1">Uncharacterized protein</fullName>
    </submittedName>
</protein>
<accession>A0A4R1NC05</accession>
<dbReference type="Proteomes" id="UP000294555">
    <property type="component" value="Unassembled WGS sequence"/>
</dbReference>
<dbReference type="AlphaFoldDB" id="A0A4R1NC05"/>
<dbReference type="OrthoDB" id="6520313at2"/>
<evidence type="ECO:0000313" key="1">
    <source>
        <dbReference type="EMBL" id="TCL05024.1"/>
    </source>
</evidence>
<keyword evidence="2" id="KW-1185">Reference proteome</keyword>
<organism evidence="1 2">
    <name type="scientific">Sodalis ligni</name>
    <dbReference type="NCBI Taxonomy" id="2697027"/>
    <lineage>
        <taxon>Bacteria</taxon>
        <taxon>Pseudomonadati</taxon>
        <taxon>Pseudomonadota</taxon>
        <taxon>Gammaproteobacteria</taxon>
        <taxon>Enterobacterales</taxon>
        <taxon>Bruguierivoracaceae</taxon>
        <taxon>Sodalis</taxon>
    </lineage>
</organism>